<keyword evidence="4" id="KW-1185">Reference proteome</keyword>
<organism evidence="3 4">
    <name type="scientific">Hallerella porci</name>
    <dbReference type="NCBI Taxonomy" id="1945871"/>
    <lineage>
        <taxon>Bacteria</taxon>
        <taxon>Pseudomonadati</taxon>
        <taxon>Fibrobacterota</taxon>
        <taxon>Fibrobacteria</taxon>
        <taxon>Fibrobacterales</taxon>
        <taxon>Fibrobacteraceae</taxon>
        <taxon>Hallerella</taxon>
    </lineage>
</organism>
<evidence type="ECO:0000256" key="1">
    <source>
        <dbReference type="SAM" id="MobiDB-lite"/>
    </source>
</evidence>
<dbReference type="InterPro" id="IPR000594">
    <property type="entry name" value="ThiF_NAD_FAD-bd"/>
</dbReference>
<keyword evidence="3" id="KW-0808">Transferase</keyword>
<dbReference type="InterPro" id="IPR012729">
    <property type="entry name" value="ThiF_fam2"/>
</dbReference>
<protein>
    <submittedName>
        <fullName evidence="3">Sulfur carrier protein ThiS adenylyltransferase</fullName>
    </submittedName>
</protein>
<evidence type="ECO:0000259" key="2">
    <source>
        <dbReference type="Pfam" id="PF00899"/>
    </source>
</evidence>
<dbReference type="NCBIfam" id="NF006395">
    <property type="entry name" value="PRK08644.1"/>
    <property type="match status" value="1"/>
</dbReference>
<comment type="caution">
    <text evidence="3">The sequence shown here is derived from an EMBL/GenBank/DDBJ whole genome shotgun (WGS) entry which is preliminary data.</text>
</comment>
<dbReference type="GO" id="GO:0016779">
    <property type="term" value="F:nucleotidyltransferase activity"/>
    <property type="evidence" value="ECO:0007669"/>
    <property type="project" value="UniProtKB-KW"/>
</dbReference>
<evidence type="ECO:0000313" key="3">
    <source>
        <dbReference type="EMBL" id="PWL00135.1"/>
    </source>
</evidence>
<feature type="region of interest" description="Disordered" evidence="1">
    <location>
        <begin position="228"/>
        <end position="248"/>
    </location>
</feature>
<feature type="domain" description="THIF-type NAD/FAD binding fold" evidence="2">
    <location>
        <begin position="17"/>
        <end position="244"/>
    </location>
</feature>
<dbReference type="PANTHER" id="PTHR43267:SF3">
    <property type="entry name" value="THIF PROTEIN"/>
    <property type="match status" value="1"/>
</dbReference>
<dbReference type="Gene3D" id="3.40.50.720">
    <property type="entry name" value="NAD(P)-binding Rossmann-like Domain"/>
    <property type="match status" value="1"/>
</dbReference>
<sequence length="248" mass="26626">MSSCKISREQMLAALVERQGKENVAKLQAATVAVCGLGGLGSNIAISLARAGVGKLILIDFDTVDVTNLHRQQYKVSQVGEEKSIALAENLKEIAPYLEIESHTERMIPENVETLIGQANVVCEAFDNPEAKAMLVNAILERNAELASQGNLDKQQFLVAASGMAGFGEANEITTRRISKKFFLCGDGKSDVNAGIGLIAPRVMLCAAHQAITTIRIICGFETETLSSGPMMSSRQLKESSRQLNVSS</sequence>
<dbReference type="SUPFAM" id="SSF69572">
    <property type="entry name" value="Activating enzymes of the ubiquitin-like proteins"/>
    <property type="match status" value="1"/>
</dbReference>
<evidence type="ECO:0000313" key="4">
    <source>
        <dbReference type="Proteomes" id="UP000245523"/>
    </source>
</evidence>
<dbReference type="PANTHER" id="PTHR43267">
    <property type="entry name" value="TRNA THREONYLCARBAMOYLADENOSINE DEHYDRATASE"/>
    <property type="match status" value="1"/>
</dbReference>
<dbReference type="Pfam" id="PF00899">
    <property type="entry name" value="ThiF"/>
    <property type="match status" value="1"/>
</dbReference>
<dbReference type="Proteomes" id="UP000245523">
    <property type="component" value="Unassembled WGS sequence"/>
</dbReference>
<dbReference type="InterPro" id="IPR035985">
    <property type="entry name" value="Ubiquitin-activating_enz"/>
</dbReference>
<gene>
    <name evidence="3" type="ORF">B0H50_1124</name>
</gene>
<dbReference type="InterPro" id="IPR045886">
    <property type="entry name" value="ThiF/MoeB/HesA"/>
</dbReference>
<proteinExistence type="predicted"/>
<dbReference type="RefSeq" id="WP_109587477.1">
    <property type="nucleotide sequence ID" value="NZ_JAXEIU010000020.1"/>
</dbReference>
<name>A0ABX5LKR7_9BACT</name>
<accession>A0ABX5LKR7</accession>
<keyword evidence="3" id="KW-0548">Nucleotidyltransferase</keyword>
<dbReference type="NCBIfam" id="TIGR02354">
    <property type="entry name" value="thiF_fam2"/>
    <property type="match status" value="1"/>
</dbReference>
<dbReference type="EMBL" id="QGHD01000012">
    <property type="protein sequence ID" value="PWL00135.1"/>
    <property type="molecule type" value="Genomic_DNA"/>
</dbReference>
<reference evidence="3 4" key="1">
    <citation type="submission" date="2018-05" db="EMBL/GenBank/DDBJ databases">
        <title>Animal gut microbial communities from fecal samples from Wisconsin, USA.</title>
        <authorList>
            <person name="Neumann A."/>
        </authorList>
    </citation>
    <scope>NUCLEOTIDE SEQUENCE [LARGE SCALE GENOMIC DNA]</scope>
    <source>
        <strain evidence="3 4">UWS4</strain>
    </source>
</reference>